<dbReference type="InterPro" id="IPR005814">
    <property type="entry name" value="Aminotrans_3"/>
</dbReference>
<evidence type="ECO:0000256" key="8">
    <source>
        <dbReference type="ARBA" id="ARBA00022679"/>
    </source>
</evidence>
<dbReference type="OrthoDB" id="9807885at2"/>
<comment type="subcellular location">
    <subcellularLocation>
        <location evidence="11">Cytoplasm</location>
    </subcellularLocation>
</comment>
<dbReference type="NCBIfam" id="TIGR01885">
    <property type="entry name" value="Orn_aminotrans"/>
    <property type="match status" value="1"/>
</dbReference>
<dbReference type="Pfam" id="PF00202">
    <property type="entry name" value="Aminotran_3"/>
    <property type="match status" value="1"/>
</dbReference>
<accession>A0A4Q7YV70</accession>
<dbReference type="InterPro" id="IPR015421">
    <property type="entry name" value="PyrdxlP-dep_Trfase_major"/>
</dbReference>
<feature type="modified residue" description="N6-(pyridoxal phosphate)lysine" evidence="11">
    <location>
        <position position="271"/>
    </location>
</feature>
<gene>
    <name evidence="11" type="primary">rocD</name>
    <name evidence="12" type="ORF">BDD14_2394</name>
</gene>
<keyword evidence="4 11" id="KW-0963">Cytoplasm</keyword>
<evidence type="ECO:0000256" key="5">
    <source>
        <dbReference type="ARBA" id="ARBA00022576"/>
    </source>
</evidence>
<dbReference type="AlphaFoldDB" id="A0A4Q7YV70"/>
<evidence type="ECO:0000313" key="13">
    <source>
        <dbReference type="Proteomes" id="UP000292958"/>
    </source>
</evidence>
<evidence type="ECO:0000256" key="1">
    <source>
        <dbReference type="ARBA" id="ARBA00001933"/>
    </source>
</evidence>
<dbReference type="Gene3D" id="3.90.1150.10">
    <property type="entry name" value="Aspartate Aminotransferase, domain 1"/>
    <property type="match status" value="1"/>
</dbReference>
<dbReference type="GO" id="GO:0055129">
    <property type="term" value="P:L-proline biosynthetic process"/>
    <property type="evidence" value="ECO:0007669"/>
    <property type="project" value="UniProtKB-UniRule"/>
</dbReference>
<evidence type="ECO:0000256" key="2">
    <source>
        <dbReference type="ARBA" id="ARBA00004998"/>
    </source>
</evidence>
<dbReference type="Gene3D" id="3.40.640.10">
    <property type="entry name" value="Type I PLP-dependent aspartate aminotransferase-like (Major domain)"/>
    <property type="match status" value="1"/>
</dbReference>
<dbReference type="InterPro" id="IPR015422">
    <property type="entry name" value="PyrdxlP-dep_Trfase_small"/>
</dbReference>
<evidence type="ECO:0000256" key="6">
    <source>
        <dbReference type="ARBA" id="ARBA00022605"/>
    </source>
</evidence>
<protein>
    <recommendedName>
        <fullName evidence="3 11">Ornithine aminotransferase</fullName>
        <shortName evidence="11">OAT</shortName>
        <ecNumber evidence="3 11">2.6.1.13</ecNumber>
    </recommendedName>
    <alternativeName>
        <fullName evidence="10 11">Ornithine--oxo-acid aminotransferase</fullName>
    </alternativeName>
</protein>
<dbReference type="GO" id="GO:0042802">
    <property type="term" value="F:identical protein binding"/>
    <property type="evidence" value="ECO:0007669"/>
    <property type="project" value="TreeGrafter"/>
</dbReference>
<comment type="similarity">
    <text evidence="11">Belongs to the class-III pyridoxal-phosphate-dependent aminotransferase family. OAT subfamily.</text>
</comment>
<name>A0A4Q7YV70_9BACT</name>
<evidence type="ECO:0000313" key="12">
    <source>
        <dbReference type="EMBL" id="RZU40905.1"/>
    </source>
</evidence>
<evidence type="ECO:0000256" key="9">
    <source>
        <dbReference type="ARBA" id="ARBA00022898"/>
    </source>
</evidence>
<keyword evidence="9 11" id="KW-0663">Pyridoxal phosphate</keyword>
<dbReference type="InterPro" id="IPR015424">
    <property type="entry name" value="PyrdxlP-dep_Trfase"/>
</dbReference>
<evidence type="ECO:0000256" key="4">
    <source>
        <dbReference type="ARBA" id="ARBA00022490"/>
    </source>
</evidence>
<dbReference type="PROSITE" id="PS00600">
    <property type="entry name" value="AA_TRANSFER_CLASS_3"/>
    <property type="match status" value="1"/>
</dbReference>
<keyword evidence="7 11" id="KW-0641">Proline biosynthesis</keyword>
<dbReference type="GO" id="GO:0004587">
    <property type="term" value="F:ornithine aminotransferase activity"/>
    <property type="evidence" value="ECO:0007669"/>
    <property type="project" value="UniProtKB-UniRule"/>
</dbReference>
<keyword evidence="13" id="KW-1185">Reference proteome</keyword>
<comment type="caution">
    <text evidence="12">The sequence shown here is derived from an EMBL/GenBank/DDBJ whole genome shotgun (WGS) entry which is preliminary data.</text>
</comment>
<dbReference type="RefSeq" id="WP_130418909.1">
    <property type="nucleotide sequence ID" value="NZ_SHKW01000001.1"/>
</dbReference>
<organism evidence="12 13">
    <name type="scientific">Edaphobacter modestus</name>
    <dbReference type="NCBI Taxonomy" id="388466"/>
    <lineage>
        <taxon>Bacteria</taxon>
        <taxon>Pseudomonadati</taxon>
        <taxon>Acidobacteriota</taxon>
        <taxon>Terriglobia</taxon>
        <taxon>Terriglobales</taxon>
        <taxon>Acidobacteriaceae</taxon>
        <taxon>Edaphobacter</taxon>
    </lineage>
</organism>
<comment type="function">
    <text evidence="11">Catalyzes the interconversion of ornithine to glutamate semialdehyde.</text>
</comment>
<dbReference type="InterPro" id="IPR010164">
    <property type="entry name" value="Orn_aminotrans"/>
</dbReference>
<dbReference type="PANTHER" id="PTHR11986:SF18">
    <property type="entry name" value="ORNITHINE AMINOTRANSFERASE, MITOCHONDRIAL"/>
    <property type="match status" value="1"/>
</dbReference>
<dbReference type="InterPro" id="IPR050103">
    <property type="entry name" value="Class-III_PLP-dep_AT"/>
</dbReference>
<dbReference type="SUPFAM" id="SSF53383">
    <property type="entry name" value="PLP-dependent transferases"/>
    <property type="match status" value="1"/>
</dbReference>
<evidence type="ECO:0000256" key="11">
    <source>
        <dbReference type="HAMAP-Rule" id="MF_01689"/>
    </source>
</evidence>
<reference evidence="12 13" key="1">
    <citation type="submission" date="2019-02" db="EMBL/GenBank/DDBJ databases">
        <title>Genomic Encyclopedia of Archaeal and Bacterial Type Strains, Phase II (KMG-II): from individual species to whole genera.</title>
        <authorList>
            <person name="Goeker M."/>
        </authorList>
    </citation>
    <scope>NUCLEOTIDE SEQUENCE [LARGE SCALE GENOMIC DNA]</scope>
    <source>
        <strain evidence="12 13">DSM 18101</strain>
    </source>
</reference>
<proteinExistence type="inferred from homology"/>
<evidence type="ECO:0000256" key="10">
    <source>
        <dbReference type="ARBA" id="ARBA00030587"/>
    </source>
</evidence>
<dbReference type="PANTHER" id="PTHR11986">
    <property type="entry name" value="AMINOTRANSFERASE CLASS III"/>
    <property type="match status" value="1"/>
</dbReference>
<evidence type="ECO:0000256" key="3">
    <source>
        <dbReference type="ARBA" id="ARBA00012924"/>
    </source>
</evidence>
<dbReference type="EMBL" id="SHKW01000001">
    <property type="protein sequence ID" value="RZU40905.1"/>
    <property type="molecule type" value="Genomic_DNA"/>
</dbReference>
<dbReference type="GO" id="GO:0030170">
    <property type="term" value="F:pyridoxal phosphate binding"/>
    <property type="evidence" value="ECO:0007669"/>
    <property type="project" value="UniProtKB-UniRule"/>
</dbReference>
<dbReference type="CDD" id="cd00610">
    <property type="entry name" value="OAT_like"/>
    <property type="match status" value="1"/>
</dbReference>
<comment type="catalytic activity">
    <reaction evidence="11">
        <text>a 2-oxocarboxylate + L-ornithine = L-glutamate 5-semialdehyde + an L-alpha-amino acid</text>
        <dbReference type="Rhea" id="RHEA:13877"/>
        <dbReference type="ChEBI" id="CHEBI:35179"/>
        <dbReference type="ChEBI" id="CHEBI:46911"/>
        <dbReference type="ChEBI" id="CHEBI:58066"/>
        <dbReference type="ChEBI" id="CHEBI:59869"/>
        <dbReference type="EC" id="2.6.1.13"/>
    </reaction>
</comment>
<dbReference type="InterPro" id="IPR034757">
    <property type="entry name" value="Ornith_aminotrans_bact"/>
</dbReference>
<keyword evidence="6 11" id="KW-0028">Amino-acid biosynthesis</keyword>
<dbReference type="HAMAP" id="MF_01689">
    <property type="entry name" value="Ornith_aminotrans_3"/>
    <property type="match status" value="1"/>
</dbReference>
<dbReference type="PIRSF" id="PIRSF000521">
    <property type="entry name" value="Transaminase_4ab_Lys_Orn"/>
    <property type="match status" value="1"/>
</dbReference>
<dbReference type="GO" id="GO:0005737">
    <property type="term" value="C:cytoplasm"/>
    <property type="evidence" value="ECO:0007669"/>
    <property type="project" value="UniProtKB-SubCell"/>
</dbReference>
<dbReference type="FunFam" id="3.40.640.10:FF:000011">
    <property type="entry name" value="Ornithine aminotransferase"/>
    <property type="match status" value="1"/>
</dbReference>
<dbReference type="EC" id="2.6.1.13" evidence="3 11"/>
<dbReference type="UniPathway" id="UPA00098">
    <property type="reaction ID" value="UER00358"/>
</dbReference>
<comment type="cofactor">
    <cofactor evidence="1 11">
        <name>pyridoxal 5'-phosphate</name>
        <dbReference type="ChEBI" id="CHEBI:597326"/>
    </cofactor>
</comment>
<keyword evidence="8 11" id="KW-0808">Transferase</keyword>
<sequence length="414" mass="45309">MAVSVLQRDVIDDSKNHELASSLIALEDQYGAHNYKPLDVVVHRASGVWIYDVEGRRYLDFLAAYSAVNQGHCHPRILAAMLEQAQRVTLTSRAFRNDQLPLFCKELSELTGQEMVLPMNSGAEAVESTLKVARKWGHKVKGIPEGKAEIIVCANNFHGRTISIISFSTEPQYRDGFGPFLPGFKVIPFGDAAALREAITPNTAAFLVEPVQGEAGIILPPDGYLRESAAICRENNVLFIADEIQSGLGRTGKLFACQHEDVTPDVMIVGKALAGGFYPVSAVLASRKILGVLNPGDHGSTFGGNPMACAVARAAMRVIVEEKLSERSAEMGALLLDRVRQIRSPQIREVRGRGLWVAVELNGPARPVCEALMREGLLCKETHDNVIRLAPPLTIEREDLLWACDRIKAVLEAR</sequence>
<dbReference type="InterPro" id="IPR049704">
    <property type="entry name" value="Aminotrans_3_PPA_site"/>
</dbReference>
<keyword evidence="5 11" id="KW-0032">Aminotransferase</keyword>
<evidence type="ECO:0000256" key="7">
    <source>
        <dbReference type="ARBA" id="ARBA00022650"/>
    </source>
</evidence>
<comment type="pathway">
    <text evidence="2 11">Amino-acid biosynthesis; L-proline biosynthesis; L-glutamate 5-semialdehyde from L-ornithine: step 1/1.</text>
</comment>
<dbReference type="Proteomes" id="UP000292958">
    <property type="component" value="Unassembled WGS sequence"/>
</dbReference>